<proteinExistence type="predicted"/>
<keyword evidence="2" id="KW-1185">Reference proteome</keyword>
<reference evidence="1 2" key="1">
    <citation type="submission" date="2024-11" db="EMBL/GenBank/DDBJ databases">
        <title>A near-complete genome assembly of Cinchona calisaya.</title>
        <authorList>
            <person name="Lian D.C."/>
            <person name="Zhao X.W."/>
            <person name="Wei L."/>
        </authorList>
    </citation>
    <scope>NUCLEOTIDE SEQUENCE [LARGE SCALE GENOMIC DNA]</scope>
    <source>
        <tissue evidence="1">Nenye</tissue>
    </source>
</reference>
<dbReference type="AlphaFoldDB" id="A0ABD2YBF9"/>
<dbReference type="EMBL" id="JBJUIK010000015">
    <property type="protein sequence ID" value="KAL3503529.1"/>
    <property type="molecule type" value="Genomic_DNA"/>
</dbReference>
<evidence type="ECO:0000313" key="1">
    <source>
        <dbReference type="EMBL" id="KAL3503529.1"/>
    </source>
</evidence>
<sequence length="120" mass="13163">MVQVEVLVQVKELLEDGPWWVGLKEVEVGPEIMDLIIGIWNGIGIPTMTNFIPHSQFSGPSQTSKTVKPTFLLPNNQQNASSTSTNKAPHLLDLEVERQQSIFGAITFSSQASSTGVHVY</sequence>
<accession>A0ABD2YBF9</accession>
<protein>
    <submittedName>
        <fullName evidence="1">Uncharacterized protein</fullName>
    </submittedName>
</protein>
<name>A0ABD2YBF9_9GENT</name>
<evidence type="ECO:0000313" key="2">
    <source>
        <dbReference type="Proteomes" id="UP001630127"/>
    </source>
</evidence>
<dbReference type="Proteomes" id="UP001630127">
    <property type="component" value="Unassembled WGS sequence"/>
</dbReference>
<organism evidence="1 2">
    <name type="scientific">Cinchona calisaya</name>
    <dbReference type="NCBI Taxonomy" id="153742"/>
    <lineage>
        <taxon>Eukaryota</taxon>
        <taxon>Viridiplantae</taxon>
        <taxon>Streptophyta</taxon>
        <taxon>Embryophyta</taxon>
        <taxon>Tracheophyta</taxon>
        <taxon>Spermatophyta</taxon>
        <taxon>Magnoliopsida</taxon>
        <taxon>eudicotyledons</taxon>
        <taxon>Gunneridae</taxon>
        <taxon>Pentapetalae</taxon>
        <taxon>asterids</taxon>
        <taxon>lamiids</taxon>
        <taxon>Gentianales</taxon>
        <taxon>Rubiaceae</taxon>
        <taxon>Cinchonoideae</taxon>
        <taxon>Cinchoneae</taxon>
        <taxon>Cinchona</taxon>
    </lineage>
</organism>
<comment type="caution">
    <text evidence="1">The sequence shown here is derived from an EMBL/GenBank/DDBJ whole genome shotgun (WGS) entry which is preliminary data.</text>
</comment>
<gene>
    <name evidence="1" type="ORF">ACH5RR_037978</name>
</gene>